<dbReference type="GO" id="GO:0015772">
    <property type="term" value="P:oligosaccharide transport"/>
    <property type="evidence" value="ECO:0007669"/>
    <property type="project" value="TreeGrafter"/>
</dbReference>
<organism evidence="2 3">
    <name type="scientific">Pectobacterium parmentieri</name>
    <dbReference type="NCBI Taxonomy" id="1905730"/>
    <lineage>
        <taxon>Bacteria</taxon>
        <taxon>Pseudomonadati</taxon>
        <taxon>Pseudomonadota</taxon>
        <taxon>Gammaproteobacteria</taxon>
        <taxon>Enterobacterales</taxon>
        <taxon>Pectobacteriaceae</taxon>
        <taxon>Pectobacterium</taxon>
    </lineage>
</organism>
<proteinExistence type="predicted"/>
<accession>A0A0H3I4P8</accession>
<reference evidence="2 3" key="1">
    <citation type="journal article" date="2012" name="J. Bacteriol.">
        <title>Genome sequence of Pectobacterium sp. strain SCC3193.</title>
        <authorList>
            <person name="Koskinen J.P."/>
            <person name="Laine P."/>
            <person name="Niemi O."/>
            <person name="Nykyri J."/>
            <person name="Harjunpaa H."/>
            <person name="Auvinen P."/>
            <person name="Paulin L."/>
            <person name="Pirhonen M."/>
            <person name="Palva T."/>
            <person name="Holm L."/>
        </authorList>
    </citation>
    <scope>NUCLEOTIDE SEQUENCE [LARGE SCALE GENOMIC DNA]</scope>
    <source>
        <strain evidence="2 3">SCC3193</strain>
    </source>
</reference>
<gene>
    <name evidence="2" type="ordered locus">W5S_2482</name>
</gene>
<protein>
    <submittedName>
        <fullName evidence="2">Oligogalacturonate-specific porin</fullName>
    </submittedName>
</protein>
<name>A0A0H3I4P8_PECPM</name>
<dbReference type="GO" id="GO:0015288">
    <property type="term" value="F:porin activity"/>
    <property type="evidence" value="ECO:0007669"/>
    <property type="project" value="TreeGrafter"/>
</dbReference>
<evidence type="ECO:0000313" key="2">
    <source>
        <dbReference type="EMBL" id="AFI90570.1"/>
    </source>
</evidence>
<dbReference type="eggNOG" id="COG3637">
    <property type="taxonomic scope" value="Bacteria"/>
</dbReference>
<dbReference type="AlphaFoldDB" id="A0A0H3I4P8"/>
<dbReference type="HOGENOM" id="CLU_067544_0_0_6"/>
<dbReference type="PATRIC" id="fig|1166016.3.peg.2503"/>
<dbReference type="GO" id="GO:0009279">
    <property type="term" value="C:cell outer membrane"/>
    <property type="evidence" value="ECO:0007669"/>
    <property type="project" value="TreeGrafter"/>
</dbReference>
<dbReference type="Pfam" id="PF06178">
    <property type="entry name" value="KdgM"/>
    <property type="match status" value="2"/>
</dbReference>
<evidence type="ECO:0000256" key="1">
    <source>
        <dbReference type="ARBA" id="ARBA00022729"/>
    </source>
</evidence>
<dbReference type="PANTHER" id="PTHR38105">
    <property type="entry name" value="OUTER MEMBRANE PROTEIN-RELATED-RELATED"/>
    <property type="match status" value="1"/>
</dbReference>
<dbReference type="InterPro" id="IPR053713">
    <property type="entry name" value="Bact_OM_Channel_sf"/>
</dbReference>
<dbReference type="PANTHER" id="PTHR38105:SF5">
    <property type="entry name" value="OUTER MEMBRANE PROTEIN"/>
    <property type="match status" value="1"/>
</dbReference>
<dbReference type="RefSeq" id="WP_014700143.1">
    <property type="nucleotide sequence ID" value="NC_017845.1"/>
</dbReference>
<dbReference type="InterPro" id="IPR009331">
    <property type="entry name" value="Oligogalacturonate-sp_porin"/>
</dbReference>
<evidence type="ECO:0000313" key="3">
    <source>
        <dbReference type="Proteomes" id="UP000008044"/>
    </source>
</evidence>
<keyword evidence="1" id="KW-0732">Signal</keyword>
<dbReference type="Gene3D" id="2.40.160.40">
    <property type="entry name" value="monomeric porin ompg"/>
    <property type="match status" value="1"/>
</dbReference>
<dbReference type="EMBL" id="CP003415">
    <property type="protein sequence ID" value="AFI90570.1"/>
    <property type="molecule type" value="Genomic_DNA"/>
</dbReference>
<dbReference type="KEGG" id="pec:W5S_2482"/>
<sequence>MASSSFLVILFLRPKNDINCLVLKIETTLANNIIYHTLNNSSFRQAASDSGDKSAGSRFERSQRARNLKHDEYIKKEKDRMKIYTRNLLIVCAGFAPFLTQAETDGKTTFQYEHNWKTEARRHADSIKLIHKKTSGWSYEVKFSTSAGGTSNYDVAYDDMQGGSGGMVIGKDFKLSKAATLTPSFEFSIGNSTMMYQSGLKYGYRINSDWSTYGRYRYEYKKPSRSSRYSTISASDKYGHAGESYLSKSDTGRHRLDAGVTYSGLDKINLTYVFNYYIGDNTTKSYKYSKGEFTEREYAIYDNGKTDYEHQFKVQYKFNKQLTPYIEYDDINQSSTSSSRQGKIKVGFNYVF</sequence>
<dbReference type="Proteomes" id="UP000008044">
    <property type="component" value="Chromosome"/>
</dbReference>
<dbReference type="STRING" id="1905730.W5S_2482"/>